<feature type="compositionally biased region" description="Polar residues" evidence="6">
    <location>
        <begin position="1"/>
        <end position="15"/>
    </location>
</feature>
<evidence type="ECO:0000259" key="8">
    <source>
        <dbReference type="Pfam" id="PF01490"/>
    </source>
</evidence>
<evidence type="ECO:0000256" key="7">
    <source>
        <dbReference type="SAM" id="Phobius"/>
    </source>
</evidence>
<reference evidence="9 10" key="1">
    <citation type="submission" date="2021-12" db="EMBL/GenBank/DDBJ databases">
        <title>High titer production of polyol ester of fatty acids by Rhodotorula paludigena BS15 towards product separation-free biomass refinery.</title>
        <authorList>
            <person name="Mano J."/>
            <person name="Ono H."/>
            <person name="Tanaka T."/>
            <person name="Naito K."/>
            <person name="Sushida H."/>
            <person name="Ike M."/>
            <person name="Tokuyasu K."/>
            <person name="Kitaoka M."/>
        </authorList>
    </citation>
    <scope>NUCLEOTIDE SEQUENCE [LARGE SCALE GENOMIC DNA]</scope>
    <source>
        <strain evidence="9 10">BS15</strain>
    </source>
</reference>
<keyword evidence="5 7" id="KW-0472">Membrane</keyword>
<dbReference type="PANTHER" id="PTHR22950:SF683">
    <property type="entry name" value="AMINO ACID TRANSPORTER (EUROFUNG)"/>
    <property type="match status" value="1"/>
</dbReference>
<evidence type="ECO:0000256" key="3">
    <source>
        <dbReference type="ARBA" id="ARBA00022692"/>
    </source>
</evidence>
<feature type="compositionally biased region" description="Basic and acidic residues" evidence="6">
    <location>
        <begin position="16"/>
        <end position="29"/>
    </location>
</feature>
<feature type="transmembrane region" description="Helical" evidence="7">
    <location>
        <begin position="82"/>
        <end position="102"/>
    </location>
</feature>
<protein>
    <recommendedName>
        <fullName evidence="8">Amino acid transporter transmembrane domain-containing protein</fullName>
    </recommendedName>
</protein>
<proteinExistence type="inferred from homology"/>
<comment type="subcellular location">
    <subcellularLocation>
        <location evidence="1">Membrane</location>
        <topology evidence="1">Multi-pass membrane protein</topology>
    </subcellularLocation>
</comment>
<comment type="similarity">
    <text evidence="2">Belongs to the amino acid/polyamine transporter 2 family.</text>
</comment>
<dbReference type="EMBL" id="BQKY01000014">
    <property type="protein sequence ID" value="GJN93660.1"/>
    <property type="molecule type" value="Genomic_DNA"/>
</dbReference>
<feature type="transmembrane region" description="Helical" evidence="7">
    <location>
        <begin position="382"/>
        <end position="400"/>
    </location>
</feature>
<evidence type="ECO:0000256" key="4">
    <source>
        <dbReference type="ARBA" id="ARBA00022989"/>
    </source>
</evidence>
<feature type="region of interest" description="Disordered" evidence="6">
    <location>
        <begin position="1"/>
        <end position="47"/>
    </location>
</feature>
<dbReference type="InterPro" id="IPR013057">
    <property type="entry name" value="AA_transpt_TM"/>
</dbReference>
<feature type="transmembrane region" description="Helical" evidence="7">
    <location>
        <begin position="194"/>
        <end position="218"/>
    </location>
</feature>
<evidence type="ECO:0000256" key="1">
    <source>
        <dbReference type="ARBA" id="ARBA00004141"/>
    </source>
</evidence>
<dbReference type="Pfam" id="PF01490">
    <property type="entry name" value="Aa_trans"/>
    <property type="match status" value="1"/>
</dbReference>
<feature type="transmembrane region" description="Helical" evidence="7">
    <location>
        <begin position="123"/>
        <end position="141"/>
    </location>
</feature>
<keyword evidence="3 7" id="KW-0812">Transmembrane</keyword>
<evidence type="ECO:0000313" key="9">
    <source>
        <dbReference type="EMBL" id="GJN93660.1"/>
    </source>
</evidence>
<feature type="transmembrane region" description="Helical" evidence="7">
    <location>
        <begin position="316"/>
        <end position="337"/>
    </location>
</feature>
<feature type="transmembrane region" description="Helical" evidence="7">
    <location>
        <begin position="274"/>
        <end position="296"/>
    </location>
</feature>
<evidence type="ECO:0000256" key="6">
    <source>
        <dbReference type="SAM" id="MobiDB-lite"/>
    </source>
</evidence>
<dbReference type="Proteomes" id="UP001342314">
    <property type="component" value="Unassembled WGS sequence"/>
</dbReference>
<feature type="transmembrane region" description="Helical" evidence="7">
    <location>
        <begin position="412"/>
        <end position="435"/>
    </location>
</feature>
<keyword evidence="10" id="KW-1185">Reference proteome</keyword>
<sequence>MSGTTEMKTGHNSQLGDKHENVHQAEMQRDSPTTLEEGGEPGHVVDDVFGETEGKGAVHYQTCALCFPSRGLTIPTVFDSLGLVPGIICLVVVACVTTWTDISLGLFKQRHPDVYSLSDCGRVAFGLPGSIIFAACTWLFQTFVAGGALLSISTAFNALSLHGTCTAVFVLVSFLIALPIACMRRLEELKWLSWIGLCTILPAILLVTIAVAVGGRPAAAPQTGPIDLNVKLFGSPTFAQAMNAVSNLVFSFSATPLYLPMACEMRRIEDYPKAIYAAQGFITSFYIIIGSVVYWYAGQYVASPALGTAGTLFKRIGYGLALPGLIFSAVIYIHLAAKFIFMRTLRGTRHITHGTKTHWMVWLGSCAGCAIFSYIIASAIPVFNGLLGLVGALFGTTMSFNAEARETRTLGLTTGMIGNAVIFLLGALVIVGGTYGSALGIRDDYAEVGGRPFSCADNSGSS</sequence>
<accession>A0AAV5GW06</accession>
<organism evidence="9 10">
    <name type="scientific">Rhodotorula paludigena</name>
    <dbReference type="NCBI Taxonomy" id="86838"/>
    <lineage>
        <taxon>Eukaryota</taxon>
        <taxon>Fungi</taxon>
        <taxon>Dikarya</taxon>
        <taxon>Basidiomycota</taxon>
        <taxon>Pucciniomycotina</taxon>
        <taxon>Microbotryomycetes</taxon>
        <taxon>Sporidiobolales</taxon>
        <taxon>Sporidiobolaceae</taxon>
        <taxon>Rhodotorula</taxon>
    </lineage>
</organism>
<gene>
    <name evidence="9" type="ORF">Rhopal_006717-T1</name>
</gene>
<keyword evidence="4 7" id="KW-1133">Transmembrane helix</keyword>
<dbReference type="GO" id="GO:0016020">
    <property type="term" value="C:membrane"/>
    <property type="evidence" value="ECO:0007669"/>
    <property type="project" value="UniProtKB-SubCell"/>
</dbReference>
<evidence type="ECO:0000313" key="10">
    <source>
        <dbReference type="Proteomes" id="UP001342314"/>
    </source>
</evidence>
<dbReference type="AlphaFoldDB" id="A0AAV5GW06"/>
<name>A0AAV5GW06_9BASI</name>
<feature type="transmembrane region" description="Helical" evidence="7">
    <location>
        <begin position="161"/>
        <end position="182"/>
    </location>
</feature>
<comment type="caution">
    <text evidence="9">The sequence shown here is derived from an EMBL/GenBank/DDBJ whole genome shotgun (WGS) entry which is preliminary data.</text>
</comment>
<dbReference type="PANTHER" id="PTHR22950">
    <property type="entry name" value="AMINO ACID TRANSPORTER"/>
    <property type="match status" value="1"/>
</dbReference>
<evidence type="ECO:0000256" key="5">
    <source>
        <dbReference type="ARBA" id="ARBA00023136"/>
    </source>
</evidence>
<feature type="transmembrane region" description="Helical" evidence="7">
    <location>
        <begin position="358"/>
        <end position="376"/>
    </location>
</feature>
<dbReference type="GO" id="GO:0015179">
    <property type="term" value="F:L-amino acid transmembrane transporter activity"/>
    <property type="evidence" value="ECO:0007669"/>
    <property type="project" value="TreeGrafter"/>
</dbReference>
<evidence type="ECO:0000256" key="2">
    <source>
        <dbReference type="ARBA" id="ARBA00008066"/>
    </source>
</evidence>
<feature type="domain" description="Amino acid transporter transmembrane" evidence="8">
    <location>
        <begin position="72"/>
        <end position="400"/>
    </location>
</feature>